<feature type="compositionally biased region" description="Basic and acidic residues" evidence="1">
    <location>
        <begin position="56"/>
        <end position="86"/>
    </location>
</feature>
<dbReference type="AlphaFoldDB" id="A0A9P4JWQ5"/>
<protein>
    <submittedName>
        <fullName evidence="2">Uncharacterized protein</fullName>
    </submittedName>
</protein>
<reference evidence="3" key="1">
    <citation type="journal article" date="2020" name="Stud. Mycol.">
        <title>101 Dothideomycetes genomes: A test case for predicting lifestyles and emergence of pathogens.</title>
        <authorList>
            <person name="Haridas S."/>
            <person name="Albert R."/>
            <person name="Binder M."/>
            <person name="Bloem J."/>
            <person name="LaButti K."/>
            <person name="Salamov A."/>
            <person name="Andreopoulos B."/>
            <person name="Baker S."/>
            <person name="Barry K."/>
            <person name="Bills G."/>
            <person name="Bluhm B."/>
            <person name="Cannon C."/>
            <person name="Castanera R."/>
            <person name="Culley D."/>
            <person name="Daum C."/>
            <person name="Ezra D."/>
            <person name="Gonzalez J."/>
            <person name="Henrissat B."/>
            <person name="Kuo A."/>
            <person name="Liang C."/>
            <person name="Lipzen A."/>
            <person name="Lutzoni F."/>
            <person name="Magnuson J."/>
            <person name="Mondo S."/>
            <person name="Nolan M."/>
            <person name="Ohm R."/>
            <person name="Pangilinan J."/>
            <person name="Park H.-J."/>
            <person name="Ramirez L."/>
            <person name="Alfaro M."/>
            <person name="Sun H."/>
            <person name="Tritt A."/>
            <person name="Yoshinaga Y."/>
            <person name="Zwiers L.-H."/>
            <person name="Turgeon B."/>
            <person name="Goodwin S."/>
            <person name="Spatafora J."/>
            <person name="Crous P."/>
            <person name="Grigoriev I."/>
        </authorList>
    </citation>
    <scope>NUCLEOTIDE SEQUENCE [LARGE SCALE GENOMIC DNA]</scope>
    <source>
        <strain evidence="3">CBS 304.66</strain>
    </source>
</reference>
<evidence type="ECO:0000313" key="3">
    <source>
        <dbReference type="Proteomes" id="UP000800093"/>
    </source>
</evidence>
<keyword evidence="3" id="KW-1185">Reference proteome</keyword>
<name>A0A9P4JWQ5_9PLEO</name>
<proteinExistence type="predicted"/>
<evidence type="ECO:0000256" key="1">
    <source>
        <dbReference type="SAM" id="MobiDB-lite"/>
    </source>
</evidence>
<dbReference type="Proteomes" id="UP000800093">
    <property type="component" value="Unassembled WGS sequence"/>
</dbReference>
<gene>
    <name evidence="2" type="ORF">CC78DRAFT_171433</name>
</gene>
<organism evidence="2 3">
    <name type="scientific">Lojkania enalia</name>
    <dbReference type="NCBI Taxonomy" id="147567"/>
    <lineage>
        <taxon>Eukaryota</taxon>
        <taxon>Fungi</taxon>
        <taxon>Dikarya</taxon>
        <taxon>Ascomycota</taxon>
        <taxon>Pezizomycotina</taxon>
        <taxon>Dothideomycetes</taxon>
        <taxon>Pleosporomycetidae</taxon>
        <taxon>Pleosporales</taxon>
        <taxon>Pleosporales incertae sedis</taxon>
        <taxon>Lojkania</taxon>
    </lineage>
</organism>
<sequence length="92" mass="10172">MQIIATIRQGSESVRVEVSLRGVNVPVWSCIDPLVGHKLHLHNRRRGSWSWAARLRDGGTRGHSDAAAVERRSGSLKESDYGRFGERGPPAN</sequence>
<feature type="region of interest" description="Disordered" evidence="1">
    <location>
        <begin position="56"/>
        <end position="92"/>
    </location>
</feature>
<dbReference type="EMBL" id="ML986835">
    <property type="protein sequence ID" value="KAF2257826.1"/>
    <property type="molecule type" value="Genomic_DNA"/>
</dbReference>
<accession>A0A9P4JWQ5</accession>
<evidence type="ECO:0000313" key="2">
    <source>
        <dbReference type="EMBL" id="KAF2257826.1"/>
    </source>
</evidence>
<comment type="caution">
    <text evidence="2">The sequence shown here is derived from an EMBL/GenBank/DDBJ whole genome shotgun (WGS) entry which is preliminary data.</text>
</comment>